<dbReference type="EMBL" id="BRXY01000390">
    <property type="protein sequence ID" value="GMH91879.1"/>
    <property type="molecule type" value="Genomic_DNA"/>
</dbReference>
<accession>A0A9W7ET76</accession>
<gene>
    <name evidence="3" type="ORF">TrST_g2673</name>
</gene>
<keyword evidence="4" id="KW-1185">Reference proteome</keyword>
<evidence type="ECO:0000256" key="1">
    <source>
        <dbReference type="SAM" id="MobiDB-lite"/>
    </source>
</evidence>
<name>A0A9W7ET76_9STRA</name>
<feature type="compositionally biased region" description="Low complexity" evidence="1">
    <location>
        <begin position="22"/>
        <end position="35"/>
    </location>
</feature>
<evidence type="ECO:0000313" key="4">
    <source>
        <dbReference type="Proteomes" id="UP001165085"/>
    </source>
</evidence>
<evidence type="ECO:0000313" key="3">
    <source>
        <dbReference type="EMBL" id="GMH91879.1"/>
    </source>
</evidence>
<feature type="region of interest" description="Disordered" evidence="1">
    <location>
        <begin position="434"/>
        <end position="462"/>
    </location>
</feature>
<feature type="domain" description="C2H2-type" evidence="2">
    <location>
        <begin position="110"/>
        <end position="131"/>
    </location>
</feature>
<dbReference type="Proteomes" id="UP001165085">
    <property type="component" value="Unassembled WGS sequence"/>
</dbReference>
<feature type="region of interest" description="Disordered" evidence="1">
    <location>
        <begin position="1"/>
        <end position="93"/>
    </location>
</feature>
<comment type="caution">
    <text evidence="3">The sequence shown here is derived from an EMBL/GenBank/DDBJ whole genome shotgun (WGS) entry which is preliminary data.</text>
</comment>
<feature type="region of interest" description="Disordered" evidence="1">
    <location>
        <begin position="345"/>
        <end position="371"/>
    </location>
</feature>
<feature type="compositionally biased region" description="Acidic residues" evidence="1">
    <location>
        <begin position="59"/>
        <end position="70"/>
    </location>
</feature>
<dbReference type="InterPro" id="IPR038185">
    <property type="entry name" value="MyTH4_dom_sf"/>
</dbReference>
<proteinExistence type="predicted"/>
<protein>
    <recommendedName>
        <fullName evidence="2">C2H2-type domain-containing protein</fullName>
    </recommendedName>
</protein>
<organism evidence="3 4">
    <name type="scientific">Triparma strigata</name>
    <dbReference type="NCBI Taxonomy" id="1606541"/>
    <lineage>
        <taxon>Eukaryota</taxon>
        <taxon>Sar</taxon>
        <taxon>Stramenopiles</taxon>
        <taxon>Ochrophyta</taxon>
        <taxon>Bolidophyceae</taxon>
        <taxon>Parmales</taxon>
        <taxon>Triparmaceae</taxon>
        <taxon>Triparma</taxon>
    </lineage>
</organism>
<reference evidence="4" key="1">
    <citation type="journal article" date="2023" name="Commun. Biol.">
        <title>Genome analysis of Parmales, the sister group of diatoms, reveals the evolutionary specialization of diatoms from phago-mixotrophs to photoautotrophs.</title>
        <authorList>
            <person name="Ban H."/>
            <person name="Sato S."/>
            <person name="Yoshikawa S."/>
            <person name="Yamada K."/>
            <person name="Nakamura Y."/>
            <person name="Ichinomiya M."/>
            <person name="Sato N."/>
            <person name="Blanc-Mathieu R."/>
            <person name="Endo H."/>
            <person name="Kuwata A."/>
            <person name="Ogata H."/>
        </authorList>
    </citation>
    <scope>NUCLEOTIDE SEQUENCE [LARGE SCALE GENOMIC DNA]</scope>
    <source>
        <strain evidence="4">NIES 3701</strain>
    </source>
</reference>
<dbReference type="InterPro" id="IPR013087">
    <property type="entry name" value="Znf_C2H2_type"/>
</dbReference>
<dbReference type="Gene3D" id="1.25.40.530">
    <property type="entry name" value="MyTH4 domain"/>
    <property type="match status" value="1"/>
</dbReference>
<dbReference type="PROSITE" id="PS00028">
    <property type="entry name" value="ZINC_FINGER_C2H2_1"/>
    <property type="match status" value="1"/>
</dbReference>
<evidence type="ECO:0000259" key="2">
    <source>
        <dbReference type="PROSITE" id="PS00028"/>
    </source>
</evidence>
<sequence length="984" mass="112924">MEGIPENPTYDFSVFQLDDGVSPALPSRNSSSSSLSEEDDDVAGGFDIETLSRIIQGSDDSDSDEGDGDGESSIASNDSVFERLRLEDEEKEEQLIRNAEEARRKEGFICPECQYKCLSPEALHTHYQVEHNNYSDNYAPDRQEVKVNNPFRGGPNKSNGLVMDPIYAPTQQRQLDVLSGFAYFWIALGTKRWNMPEVLKAIIFSYARHDDYYNYLNFRTPEDYTKGIWPAMFGAKLRADQHKYQFEVIYRSVCNIGVHPKTPFSSELVDLGQAKEVDNLAKKIFKLMGRWAEEYEWVDAYSRECKTKVDCVMEVCKMLKKMPKLTNEAYAQAFKQLKDHPLRSAKRADGILDPKKKRKKNEKANDASSGEGDPGFWFPEILSNHLPTPIYAMPKRSPLKYFQFLYILCQQFLPSPDFLPFVRQRLRGYTTEEGQHNGLTCGEPTHRPKNWHEQGLTGDDLRYDRPPGAGTIEMYAKCCLDSLAKLEKKTRKGKTVESVDKKHVEAMLHRPPLIKGVRVPGGGREIVVHTPPWEPNSAAKGRVCKSLGLTGWESEGMALYLTLGPEQFANIRMGYDLRPFPVPPNFFLGDLSFTDHVDDFVLSLHRKLYFGVPYIRIPPIPRIGLKPGRAYWQGLETREMSKVGVGMLYVQWVEHWRTGEIMYGHDMPHKPFHRHIASTWWHCFNPDRRANRSRGLKINDAKFFNVVIGCSKESRIHFYNDKYHDPEYDYEQEIKDADLALPDEKYVRACLVNVRIAVAIVLRRLIPTPPVPGMKWDWKELELWGNKALVQMAYEQLHQNWIRLGEKRWWEYEIEACLAPLRKMLKEGTIGEVELHDLVLYTMGADPVAGSHFFCMLKEDGMKADPPVPVVNSLFEMKDEEPFWVLVNAVGMHLLSFDEYNRLETIPYNSIIRWSGNLKNLTLTINGEDDDRDTVVTGKAFRATNFRQIMLEIIHSLMTHQGTGMQGDEECESCLERAYGRGGG</sequence>
<dbReference type="OrthoDB" id="192477at2759"/>
<dbReference type="AlphaFoldDB" id="A0A9W7ET76"/>
<feature type="compositionally biased region" description="Basic and acidic residues" evidence="1">
    <location>
        <begin position="80"/>
        <end position="93"/>
    </location>
</feature>
<feature type="compositionally biased region" description="Basic and acidic residues" evidence="1">
    <location>
        <begin position="345"/>
        <end position="354"/>
    </location>
</feature>